<dbReference type="AlphaFoldDB" id="A0A2P6NC10"/>
<organism evidence="2 3">
    <name type="scientific">Planoprotostelium fungivorum</name>
    <dbReference type="NCBI Taxonomy" id="1890364"/>
    <lineage>
        <taxon>Eukaryota</taxon>
        <taxon>Amoebozoa</taxon>
        <taxon>Evosea</taxon>
        <taxon>Variosea</taxon>
        <taxon>Cavosteliida</taxon>
        <taxon>Cavosteliaceae</taxon>
        <taxon>Planoprotostelium</taxon>
    </lineage>
</organism>
<feature type="region of interest" description="Disordered" evidence="1">
    <location>
        <begin position="1"/>
        <end position="36"/>
    </location>
</feature>
<gene>
    <name evidence="2" type="ORF">PROFUN_11003</name>
</gene>
<evidence type="ECO:0000313" key="2">
    <source>
        <dbReference type="EMBL" id="PRP81473.1"/>
    </source>
</evidence>
<dbReference type="Proteomes" id="UP000241769">
    <property type="component" value="Unassembled WGS sequence"/>
</dbReference>
<dbReference type="EMBL" id="MDYQ01000124">
    <property type="protein sequence ID" value="PRP81473.1"/>
    <property type="molecule type" value="Genomic_DNA"/>
</dbReference>
<evidence type="ECO:0000256" key="1">
    <source>
        <dbReference type="SAM" id="MobiDB-lite"/>
    </source>
</evidence>
<feature type="compositionally biased region" description="Polar residues" evidence="1">
    <location>
        <begin position="8"/>
        <end position="22"/>
    </location>
</feature>
<sequence>MRMDSAENSKYLTSQSGSTEIMSSAPGLSNHELDSRHSLSFEKRKKIDILNVFRSRLCRAFPPEKEVEKSTSTPRRTMIRCGAYLVLLSFLEDVSSLLDWGFPFSYNFKGITREMISVHTDNKGSHLIHQHESTSMTLIHR</sequence>
<proteinExistence type="predicted"/>
<comment type="caution">
    <text evidence="2">The sequence shown here is derived from an EMBL/GenBank/DDBJ whole genome shotgun (WGS) entry which is preliminary data.</text>
</comment>
<protein>
    <submittedName>
        <fullName evidence="2">Uncharacterized protein</fullName>
    </submittedName>
</protein>
<keyword evidence="3" id="KW-1185">Reference proteome</keyword>
<reference evidence="2 3" key="1">
    <citation type="journal article" date="2018" name="Genome Biol. Evol.">
        <title>Multiple Roots of Fruiting Body Formation in Amoebozoa.</title>
        <authorList>
            <person name="Hillmann F."/>
            <person name="Forbes G."/>
            <person name="Novohradska S."/>
            <person name="Ferling I."/>
            <person name="Riege K."/>
            <person name="Groth M."/>
            <person name="Westermann M."/>
            <person name="Marz M."/>
            <person name="Spaller T."/>
            <person name="Winckler T."/>
            <person name="Schaap P."/>
            <person name="Glockner G."/>
        </authorList>
    </citation>
    <scope>NUCLEOTIDE SEQUENCE [LARGE SCALE GENOMIC DNA]</scope>
    <source>
        <strain evidence="2 3">Jena</strain>
    </source>
</reference>
<dbReference type="InParanoid" id="A0A2P6NC10"/>
<name>A0A2P6NC10_9EUKA</name>
<accession>A0A2P6NC10</accession>
<evidence type="ECO:0000313" key="3">
    <source>
        <dbReference type="Proteomes" id="UP000241769"/>
    </source>
</evidence>